<dbReference type="Pfam" id="PF00589">
    <property type="entry name" value="Phage_integrase"/>
    <property type="match status" value="1"/>
</dbReference>
<dbReference type="GO" id="GO:0003677">
    <property type="term" value="F:DNA binding"/>
    <property type="evidence" value="ECO:0007669"/>
    <property type="project" value="UniProtKB-KW"/>
</dbReference>
<dbReference type="Gene3D" id="1.10.443.10">
    <property type="entry name" value="Intergrase catalytic core"/>
    <property type="match status" value="1"/>
</dbReference>
<accession>A0A318XSS5</accession>
<dbReference type="Gene3D" id="1.10.150.130">
    <property type="match status" value="1"/>
</dbReference>
<keyword evidence="3" id="KW-0233">DNA recombination</keyword>
<proteinExistence type="inferred from homology"/>
<dbReference type="GO" id="GO:0006310">
    <property type="term" value="P:DNA recombination"/>
    <property type="evidence" value="ECO:0007669"/>
    <property type="project" value="UniProtKB-KW"/>
</dbReference>
<dbReference type="InterPro" id="IPR013762">
    <property type="entry name" value="Integrase-like_cat_sf"/>
</dbReference>
<comment type="caution">
    <text evidence="5">The sequence shown here is derived from an EMBL/GenBank/DDBJ whole genome shotgun (WGS) entry which is preliminary data.</text>
</comment>
<keyword evidence="2" id="KW-0238">DNA-binding</keyword>
<evidence type="ECO:0000313" key="5">
    <source>
        <dbReference type="EMBL" id="PYG84934.1"/>
    </source>
</evidence>
<dbReference type="SUPFAM" id="SSF56349">
    <property type="entry name" value="DNA breaking-rejoining enzymes"/>
    <property type="match status" value="1"/>
</dbReference>
<dbReference type="RefSeq" id="WP_165835616.1">
    <property type="nucleotide sequence ID" value="NZ_QKMR01000028.1"/>
</dbReference>
<gene>
    <name evidence="5" type="ORF">LY28_03468</name>
</gene>
<dbReference type="Proteomes" id="UP000248132">
    <property type="component" value="Unassembled WGS sequence"/>
</dbReference>
<protein>
    <submittedName>
        <fullName evidence="5">Site-specific recombinase XerD</fullName>
    </submittedName>
</protein>
<feature type="domain" description="Tyr recombinase" evidence="4">
    <location>
        <begin position="213"/>
        <end position="398"/>
    </location>
</feature>
<organism evidence="5 6">
    <name type="scientific">Ruminiclostridium sufflavum DSM 19573</name>
    <dbReference type="NCBI Taxonomy" id="1121337"/>
    <lineage>
        <taxon>Bacteria</taxon>
        <taxon>Bacillati</taxon>
        <taxon>Bacillota</taxon>
        <taxon>Clostridia</taxon>
        <taxon>Eubacteriales</taxon>
        <taxon>Oscillospiraceae</taxon>
        <taxon>Ruminiclostridium</taxon>
    </lineage>
</organism>
<dbReference type="InterPro" id="IPR050090">
    <property type="entry name" value="Tyrosine_recombinase_XerCD"/>
</dbReference>
<dbReference type="InterPro" id="IPR010998">
    <property type="entry name" value="Integrase_recombinase_N"/>
</dbReference>
<comment type="similarity">
    <text evidence="1">Belongs to the 'phage' integrase family.</text>
</comment>
<dbReference type="GO" id="GO:0015074">
    <property type="term" value="P:DNA integration"/>
    <property type="evidence" value="ECO:0007669"/>
    <property type="project" value="InterPro"/>
</dbReference>
<reference evidence="5 6" key="1">
    <citation type="submission" date="2018-06" db="EMBL/GenBank/DDBJ databases">
        <title>Genomic Encyclopedia of Type Strains, Phase I: the one thousand microbial genomes (KMG-I) project.</title>
        <authorList>
            <person name="Kyrpides N."/>
        </authorList>
    </citation>
    <scope>NUCLEOTIDE SEQUENCE [LARGE SCALE GENOMIC DNA]</scope>
    <source>
        <strain evidence="5 6">DSM 19573</strain>
    </source>
</reference>
<dbReference type="InterPro" id="IPR011010">
    <property type="entry name" value="DNA_brk_join_enz"/>
</dbReference>
<evidence type="ECO:0000256" key="3">
    <source>
        <dbReference type="ARBA" id="ARBA00023172"/>
    </source>
</evidence>
<sequence length="409" mass="46772">MRKTMKLTDLINAIIQIMVDTGFAEGTIQIYRGIFSRLQKLADSRKEEVYSTNLGLVFIADTNHPGTDEYCHSRYCYHCRIIQFIESFIRAGAVDWSINSGAPAESFKSRDFNTMFLKFDEMMLSRGLKTNTRDGYHRFVGYFLRYLSDKGYQSTSEIQNGDVVAFIVVVVQEHYSSTSLGSHMPRLKLFLQLSEYTQSFVREIPVHLPKKRDILKVYNDEEYQQMIQYLENAPITSRDKTISFIALETGLRAVDICNLKLRDIDWEHSAIRLIQEKTGKSLVLPLKETIGNPLVDYLLNERPVSQSDYVFLRFEAPFVPIKSHAACYRILFRIANNTGVESNGRIYGTRITRHSTASRLLRQGVPLPVISEALGHSNPDNSMRYITTDDLKLAECTLPLPRGGECDAM</sequence>
<dbReference type="EMBL" id="QKMR01000028">
    <property type="protein sequence ID" value="PYG84934.1"/>
    <property type="molecule type" value="Genomic_DNA"/>
</dbReference>
<evidence type="ECO:0000256" key="2">
    <source>
        <dbReference type="ARBA" id="ARBA00023125"/>
    </source>
</evidence>
<dbReference type="AlphaFoldDB" id="A0A318XSS5"/>
<dbReference type="InterPro" id="IPR002104">
    <property type="entry name" value="Integrase_catalytic"/>
</dbReference>
<dbReference type="PROSITE" id="PS51898">
    <property type="entry name" value="TYR_RECOMBINASE"/>
    <property type="match status" value="1"/>
</dbReference>
<dbReference type="PANTHER" id="PTHR30349">
    <property type="entry name" value="PHAGE INTEGRASE-RELATED"/>
    <property type="match status" value="1"/>
</dbReference>
<dbReference type="PANTHER" id="PTHR30349:SF41">
    <property type="entry name" value="INTEGRASE_RECOMBINASE PROTEIN MJ0367-RELATED"/>
    <property type="match status" value="1"/>
</dbReference>
<evidence type="ECO:0000259" key="4">
    <source>
        <dbReference type="PROSITE" id="PS51898"/>
    </source>
</evidence>
<keyword evidence="6" id="KW-1185">Reference proteome</keyword>
<evidence type="ECO:0000256" key="1">
    <source>
        <dbReference type="ARBA" id="ARBA00008857"/>
    </source>
</evidence>
<name>A0A318XSS5_9FIRM</name>
<evidence type="ECO:0000313" key="6">
    <source>
        <dbReference type="Proteomes" id="UP000248132"/>
    </source>
</evidence>